<dbReference type="SUPFAM" id="SSF103473">
    <property type="entry name" value="MFS general substrate transporter"/>
    <property type="match status" value="1"/>
</dbReference>
<proteinExistence type="predicted"/>
<feature type="transmembrane region" description="Helical" evidence="4">
    <location>
        <begin position="121"/>
        <end position="150"/>
    </location>
</feature>
<dbReference type="Gene3D" id="1.20.1250.20">
    <property type="entry name" value="MFS general substrate transporter like domains"/>
    <property type="match status" value="2"/>
</dbReference>
<dbReference type="InterPro" id="IPR050375">
    <property type="entry name" value="MFS_TsgA-like"/>
</dbReference>
<feature type="transmembrane region" description="Helical" evidence="4">
    <location>
        <begin position="360"/>
        <end position="379"/>
    </location>
</feature>
<dbReference type="EMBL" id="SOSA01000491">
    <property type="protein sequence ID" value="THC90705.1"/>
    <property type="molecule type" value="Genomic_DNA"/>
</dbReference>
<keyword evidence="8" id="KW-1185">Reference proteome</keyword>
<evidence type="ECO:0000313" key="7">
    <source>
        <dbReference type="EMBL" id="THC90705.1"/>
    </source>
</evidence>
<keyword evidence="4" id="KW-1133">Transmembrane helix</keyword>
<feature type="transmembrane region" description="Helical" evidence="4">
    <location>
        <begin position="622"/>
        <end position="644"/>
    </location>
</feature>
<keyword evidence="4" id="KW-0472">Membrane</keyword>
<evidence type="ECO:0000256" key="3">
    <source>
        <dbReference type="SAM" id="MobiDB-lite"/>
    </source>
</evidence>
<comment type="caution">
    <text evidence="7">The sequence shown here is derived from an EMBL/GenBank/DDBJ whole genome shotgun (WGS) entry which is preliminary data.</text>
</comment>
<dbReference type="GO" id="GO:0022857">
    <property type="term" value="F:transmembrane transporter activity"/>
    <property type="evidence" value="ECO:0007669"/>
    <property type="project" value="InterPro"/>
</dbReference>
<feature type="transmembrane region" description="Helical" evidence="4">
    <location>
        <begin position="677"/>
        <end position="695"/>
    </location>
</feature>
<keyword evidence="2" id="KW-1003">Cell membrane</keyword>
<dbReference type="Proteomes" id="UP000308092">
    <property type="component" value="Unassembled WGS sequence"/>
</dbReference>
<evidence type="ECO:0000256" key="4">
    <source>
        <dbReference type="SAM" id="Phobius"/>
    </source>
</evidence>
<feature type="transmembrane region" description="Helical" evidence="4">
    <location>
        <begin position="707"/>
        <end position="726"/>
    </location>
</feature>
<feature type="domain" description="Rhodopsin" evidence="5">
    <location>
        <begin position="24"/>
        <end position="279"/>
    </location>
</feature>
<feature type="transmembrane region" description="Helical" evidence="4">
    <location>
        <begin position="199"/>
        <end position="221"/>
    </location>
</feature>
<feature type="transmembrane region" description="Helical" evidence="4">
    <location>
        <begin position="85"/>
        <end position="109"/>
    </location>
</feature>
<feature type="transmembrane region" description="Helical" evidence="4">
    <location>
        <begin position="6"/>
        <end position="32"/>
    </location>
</feature>
<dbReference type="RefSeq" id="XP_033428534.1">
    <property type="nucleotide sequence ID" value="XM_033569728.1"/>
</dbReference>
<evidence type="ECO:0000256" key="2">
    <source>
        <dbReference type="ARBA" id="ARBA00022475"/>
    </source>
</evidence>
<dbReference type="OrthoDB" id="546893at2759"/>
<accession>A0A4S3J753</accession>
<protein>
    <recommendedName>
        <fullName evidence="5">Rhodopsin domain-containing protein</fullName>
    </recommendedName>
</protein>
<dbReference type="Pfam" id="PF20684">
    <property type="entry name" value="Fung_rhodopsin"/>
    <property type="match status" value="1"/>
</dbReference>
<evidence type="ECO:0000313" key="6">
    <source>
        <dbReference type="EMBL" id="KAA8649173.1"/>
    </source>
</evidence>
<gene>
    <name evidence="6" type="ORF">ATNIH1004_005068</name>
    <name evidence="7" type="ORF">EYZ11_009842</name>
</gene>
<dbReference type="VEuPathDB" id="FungiDB:EYZ11_009842"/>
<keyword evidence="4" id="KW-0812">Transmembrane</keyword>
<feature type="transmembrane region" description="Helical" evidence="4">
    <location>
        <begin position="399"/>
        <end position="421"/>
    </location>
</feature>
<dbReference type="Pfam" id="PF07690">
    <property type="entry name" value="MFS_1"/>
    <property type="match status" value="1"/>
</dbReference>
<evidence type="ECO:0000313" key="9">
    <source>
        <dbReference type="Proteomes" id="UP000324241"/>
    </source>
</evidence>
<reference evidence="6 9" key="2">
    <citation type="submission" date="2019-08" db="EMBL/GenBank/DDBJ databases">
        <title>The genome sequence of a newly discovered highly antifungal drug resistant Aspergillus species, Aspergillus tanneri NIH 1004.</title>
        <authorList>
            <person name="Mounaud S."/>
            <person name="Singh I."/>
            <person name="Joardar V."/>
            <person name="Pakala S."/>
            <person name="Pakala S."/>
            <person name="Venepally P."/>
            <person name="Chung J.K."/>
            <person name="Losada L."/>
            <person name="Nierman W.C."/>
        </authorList>
    </citation>
    <scope>NUCLEOTIDE SEQUENCE [LARGE SCALE GENOMIC DNA]</scope>
    <source>
        <strain evidence="6 9">NIH1004</strain>
    </source>
</reference>
<evidence type="ECO:0000256" key="1">
    <source>
        <dbReference type="ARBA" id="ARBA00004429"/>
    </source>
</evidence>
<evidence type="ECO:0000259" key="5">
    <source>
        <dbReference type="Pfam" id="PF20684"/>
    </source>
</evidence>
<feature type="transmembrane region" description="Helical" evidence="4">
    <location>
        <begin position="570"/>
        <end position="592"/>
    </location>
</feature>
<dbReference type="STRING" id="1220188.A0A4S3J753"/>
<dbReference type="PANTHER" id="PTHR43702">
    <property type="entry name" value="L-FUCOSE-PROTON SYMPORTER"/>
    <property type="match status" value="1"/>
</dbReference>
<dbReference type="PANTHER" id="PTHR43702:SF13">
    <property type="entry name" value="MONOSACCHARIDE TRANSPORTER, PUTATIVE (AFU_ORTHOLOGUE AFUA_4G06630)-RELATED"/>
    <property type="match status" value="1"/>
</dbReference>
<dbReference type="GO" id="GO:0005886">
    <property type="term" value="C:plasma membrane"/>
    <property type="evidence" value="ECO:0007669"/>
    <property type="project" value="UniProtKB-SubCell"/>
</dbReference>
<feature type="transmembrane region" description="Helical" evidence="4">
    <location>
        <begin position="651"/>
        <end position="671"/>
    </location>
</feature>
<feature type="transmembrane region" description="Helical" evidence="4">
    <location>
        <begin position="254"/>
        <end position="273"/>
    </location>
</feature>
<dbReference type="EMBL" id="QUQM01000003">
    <property type="protein sequence ID" value="KAA8649173.1"/>
    <property type="molecule type" value="Genomic_DNA"/>
</dbReference>
<sequence length="822" mass="89172">MDRRPSVLIVSIVSLLLASIFVVLRFVSRLVFARRLAWHDRLILLAWLLDLGFCLALFYATSQGLGLHDPDIPDVHRSRLNRANYVFTVLYNPSLMAVKSSILAFYLTLARGEKPFRWATYATLVVVNAAGLALTLVNVFQCSPVGAAFASPPSPHARCSDILTLYLSSSPVNIVTDLAILVLPMPILTQMRLPRRQKIILVVTFSGGFFVAVVDVIRIAYLQNASTERQVALKELHLQDASGDDFNWYASLSFMWSVVEVNISIACACVPSLKPLVARLVPKLLRGSNPSDPPTTAAAATTSLCRSDDRPVDIHEFLAGEASLTVPTTSASEPQTIAFFDFVNLKTPTSMLKLSNRESIAPVALTTVLFFLWGFAYGLLDILNAQFQRIVRLDAWRSIGLHAVYFGGYLLGPLLLGRLVLTRAGFKGTFITGLCIYACGTLIFWPSAVLTSYSAFAVSNFIAGVGLAVLETAANPFIALCGPLENAEIRLNLSQGVQAIGSVVSPLLARKVLFRNVTDVAALVRVQWTYLGIALFDVLLALAFYYLPIPEASDEDLQQLADRRRDENHAPVLGVPVVWLTLGLAVASQFFYVAGQEVLSLSFTTLVGAALPPGSSLNSFDYLTIGRAVFAVGRFLAALLQAFLKPRWILLLAYVGMVITAGLCMTTRGYAAVAMGLLVFLFESGAFSIIFVIGLRGTARHTKTAATLLTTAIGGGSCFPFVQFAAQRADGVASSYSVLVALFAAGAVFPLYLNLVPAARKQVDPVPGETLRRPRRRCSRPLENPSVGGVYSRRRSVLADDTSPPSKKEGGIMHDLAPWPET</sequence>
<name>A0A4S3J753_9EURO</name>
<feature type="transmembrane region" description="Helical" evidence="4">
    <location>
        <begin position="428"/>
        <end position="445"/>
    </location>
</feature>
<dbReference type="InterPro" id="IPR049326">
    <property type="entry name" value="Rhodopsin_dom_fungi"/>
</dbReference>
<comment type="subcellular location">
    <subcellularLocation>
        <location evidence="1">Cell inner membrane</location>
        <topology evidence="1">Multi-pass membrane protein</topology>
    </subcellularLocation>
</comment>
<dbReference type="AlphaFoldDB" id="A0A4S3J753"/>
<feature type="transmembrane region" description="Helical" evidence="4">
    <location>
        <begin position="44"/>
        <end position="65"/>
    </location>
</feature>
<dbReference type="Proteomes" id="UP000324241">
    <property type="component" value="Unassembled WGS sequence"/>
</dbReference>
<dbReference type="GeneID" id="54327770"/>
<dbReference type="InterPro" id="IPR011701">
    <property type="entry name" value="MFS"/>
</dbReference>
<feature type="transmembrane region" description="Helical" evidence="4">
    <location>
        <begin position="528"/>
        <end position="549"/>
    </location>
</feature>
<evidence type="ECO:0000313" key="8">
    <source>
        <dbReference type="Proteomes" id="UP000308092"/>
    </source>
</evidence>
<feature type="transmembrane region" description="Helical" evidence="4">
    <location>
        <begin position="732"/>
        <end position="753"/>
    </location>
</feature>
<organism evidence="7 8">
    <name type="scientific">Aspergillus tanneri</name>
    <dbReference type="NCBI Taxonomy" id="1220188"/>
    <lineage>
        <taxon>Eukaryota</taxon>
        <taxon>Fungi</taxon>
        <taxon>Dikarya</taxon>
        <taxon>Ascomycota</taxon>
        <taxon>Pezizomycotina</taxon>
        <taxon>Eurotiomycetes</taxon>
        <taxon>Eurotiomycetidae</taxon>
        <taxon>Eurotiales</taxon>
        <taxon>Aspergillaceae</taxon>
        <taxon>Aspergillus</taxon>
        <taxon>Aspergillus subgen. Circumdati</taxon>
    </lineage>
</organism>
<reference evidence="7 8" key="1">
    <citation type="submission" date="2019-03" db="EMBL/GenBank/DDBJ databases">
        <title>The genome sequence of a newly discovered highly antifungal drug resistant Aspergillus species, Aspergillus tanneri NIH 1004.</title>
        <authorList>
            <person name="Mounaud S."/>
            <person name="Singh I."/>
            <person name="Joardar V."/>
            <person name="Pakala S."/>
            <person name="Pakala S."/>
            <person name="Venepally P."/>
            <person name="Hoover J."/>
            <person name="Nierman W."/>
            <person name="Chung J."/>
            <person name="Losada L."/>
        </authorList>
    </citation>
    <scope>NUCLEOTIDE SEQUENCE [LARGE SCALE GENOMIC DNA]</scope>
    <source>
        <strain evidence="7 8">NIH1004</strain>
    </source>
</reference>
<feature type="region of interest" description="Disordered" evidence="3">
    <location>
        <begin position="764"/>
        <end position="822"/>
    </location>
</feature>
<dbReference type="InterPro" id="IPR036259">
    <property type="entry name" value="MFS_trans_sf"/>
</dbReference>